<organism evidence="4">
    <name type="scientific">uncultured Armatimonadetes bacterium</name>
    <dbReference type="NCBI Taxonomy" id="157466"/>
    <lineage>
        <taxon>Bacteria</taxon>
        <taxon>Bacillati</taxon>
        <taxon>Armatimonadota</taxon>
        <taxon>environmental samples</taxon>
    </lineage>
</organism>
<accession>A0A6J4JKI4</accession>
<evidence type="ECO:0000256" key="3">
    <source>
        <dbReference type="SAM" id="SignalP"/>
    </source>
</evidence>
<feature type="signal peptide" evidence="3">
    <location>
        <begin position="1"/>
        <end position="24"/>
    </location>
</feature>
<dbReference type="EMBL" id="CADCTO010000470">
    <property type="protein sequence ID" value="CAA9280620.1"/>
    <property type="molecule type" value="Genomic_DNA"/>
</dbReference>
<protein>
    <recommendedName>
        <fullName evidence="5">Periplasmic heavy metal sensor</fullName>
    </recommendedName>
</protein>
<feature type="coiled-coil region" evidence="1">
    <location>
        <begin position="65"/>
        <end position="92"/>
    </location>
</feature>
<proteinExistence type="predicted"/>
<gene>
    <name evidence="4" type="ORF">AVDCRST_MAG63-3519</name>
</gene>
<sequence>MTLMTKRLVAAAAVTLGVLPSALAQPAGGAGQQRPTPEQMRQMQQARAAQLKAAKEKLYKDLGITGDQKEKLEAIEKKYTALQQKLVREMEVLGMKAQSEQMAVLTAAQKDKLKKMMASRPGAR</sequence>
<feature type="chain" id="PRO_5026949656" description="Periplasmic heavy metal sensor" evidence="3">
    <location>
        <begin position="25"/>
        <end position="124"/>
    </location>
</feature>
<evidence type="ECO:0000313" key="4">
    <source>
        <dbReference type="EMBL" id="CAA9280620.1"/>
    </source>
</evidence>
<evidence type="ECO:0000256" key="1">
    <source>
        <dbReference type="SAM" id="Coils"/>
    </source>
</evidence>
<reference evidence="4" key="1">
    <citation type="submission" date="2020-02" db="EMBL/GenBank/DDBJ databases">
        <authorList>
            <person name="Meier V. D."/>
        </authorList>
    </citation>
    <scope>NUCLEOTIDE SEQUENCE</scope>
    <source>
        <strain evidence="4">AVDCRST_MAG63</strain>
    </source>
</reference>
<evidence type="ECO:0000256" key="2">
    <source>
        <dbReference type="SAM" id="MobiDB-lite"/>
    </source>
</evidence>
<dbReference type="AlphaFoldDB" id="A0A6J4JKI4"/>
<feature type="region of interest" description="Disordered" evidence="2">
    <location>
        <begin position="24"/>
        <end position="47"/>
    </location>
</feature>
<keyword evidence="3" id="KW-0732">Signal</keyword>
<evidence type="ECO:0008006" key="5">
    <source>
        <dbReference type="Google" id="ProtNLM"/>
    </source>
</evidence>
<keyword evidence="1" id="KW-0175">Coiled coil</keyword>
<name>A0A6J4JKI4_9BACT</name>